<keyword evidence="10" id="KW-1185">Reference proteome</keyword>
<comment type="subcellular location">
    <subcellularLocation>
        <location evidence="1">Cytoplasm</location>
    </subcellularLocation>
</comment>
<dbReference type="SUPFAM" id="SSF55804">
    <property type="entry name" value="Phoshotransferase/anion transport protein"/>
    <property type="match status" value="1"/>
</dbReference>
<dbReference type="OrthoDB" id="95460at2"/>
<dbReference type="PANTHER" id="PTHR47738:SF2">
    <property type="entry name" value="PTS SYSTEM FRUCTOSE-LIKE EIIA COMPONENT"/>
    <property type="match status" value="1"/>
</dbReference>
<dbReference type="InterPro" id="IPR004715">
    <property type="entry name" value="PTS_IIA_fruc"/>
</dbReference>
<evidence type="ECO:0000256" key="2">
    <source>
        <dbReference type="ARBA" id="ARBA00022448"/>
    </source>
</evidence>
<evidence type="ECO:0000313" key="9">
    <source>
        <dbReference type="EMBL" id="RKD31794.1"/>
    </source>
</evidence>
<evidence type="ECO:0000256" key="5">
    <source>
        <dbReference type="ARBA" id="ARBA00022679"/>
    </source>
</evidence>
<dbReference type="Proteomes" id="UP000284177">
    <property type="component" value="Unassembled WGS sequence"/>
</dbReference>
<gene>
    <name evidence="9" type="ORF">BET03_11985</name>
</gene>
<sequence length="151" mass="16923">MNITSLINEKLVNLELKAKDKTEAIEKLADLLKKEKKIESKKEFVKGIFKRENESTTGFGKGIAIPHCKLDSIKEASIVIGKLKKGINWNSIDGKPVYLIIMLAIPSKEAKTTHLKILSNLASSLIDDKFTNNLLKADSYEEIIKLLNENN</sequence>
<dbReference type="EMBL" id="MCIB01000015">
    <property type="protein sequence ID" value="RKD31794.1"/>
    <property type="molecule type" value="Genomic_DNA"/>
</dbReference>
<evidence type="ECO:0000256" key="1">
    <source>
        <dbReference type="ARBA" id="ARBA00004496"/>
    </source>
</evidence>
<dbReference type="InterPro" id="IPR016152">
    <property type="entry name" value="PTrfase/Anion_transptr"/>
</dbReference>
<feature type="domain" description="PTS EIIA type-2" evidence="8">
    <location>
        <begin position="5"/>
        <end position="150"/>
    </location>
</feature>
<evidence type="ECO:0000256" key="6">
    <source>
        <dbReference type="ARBA" id="ARBA00022683"/>
    </source>
</evidence>
<dbReference type="PANTHER" id="PTHR47738">
    <property type="entry name" value="PTS SYSTEM FRUCTOSE-LIKE EIIA COMPONENT-RELATED"/>
    <property type="match status" value="1"/>
</dbReference>
<evidence type="ECO:0000256" key="7">
    <source>
        <dbReference type="SAM" id="Coils"/>
    </source>
</evidence>
<dbReference type="GO" id="GO:0016020">
    <property type="term" value="C:membrane"/>
    <property type="evidence" value="ECO:0007669"/>
    <property type="project" value="InterPro"/>
</dbReference>
<keyword evidence="4" id="KW-0762">Sugar transport</keyword>
<keyword evidence="7" id="KW-0175">Coiled coil</keyword>
<dbReference type="Pfam" id="PF00359">
    <property type="entry name" value="PTS_EIIA_2"/>
    <property type="match status" value="1"/>
</dbReference>
<dbReference type="CDD" id="cd00211">
    <property type="entry name" value="PTS_IIA_fru"/>
    <property type="match status" value="1"/>
</dbReference>
<proteinExistence type="predicted"/>
<dbReference type="FunFam" id="3.40.930.10:FF:000009">
    <property type="entry name" value="PTS system, fructose specific IIABC component"/>
    <property type="match status" value="1"/>
</dbReference>
<accession>A0A419T2L1</accession>
<dbReference type="AlphaFoldDB" id="A0A419T2L1"/>
<organism evidence="9 10">
    <name type="scientific">Thermohalobacter berrensis</name>
    <dbReference type="NCBI Taxonomy" id="99594"/>
    <lineage>
        <taxon>Bacteria</taxon>
        <taxon>Bacillati</taxon>
        <taxon>Bacillota</taxon>
        <taxon>Tissierellia</taxon>
        <taxon>Tissierellales</taxon>
        <taxon>Thermohalobacteraceae</taxon>
        <taxon>Thermohalobacter</taxon>
    </lineage>
</organism>
<keyword evidence="6" id="KW-0598">Phosphotransferase system</keyword>
<evidence type="ECO:0000313" key="10">
    <source>
        <dbReference type="Proteomes" id="UP000284177"/>
    </source>
</evidence>
<reference evidence="9 10" key="1">
    <citation type="submission" date="2016-08" db="EMBL/GenBank/DDBJ databases">
        <title>Novel Firmicutes and Novel Genomes.</title>
        <authorList>
            <person name="Poppleton D.I."/>
            <person name="Gribaldo S."/>
        </authorList>
    </citation>
    <scope>NUCLEOTIDE SEQUENCE [LARGE SCALE GENOMIC DNA]</scope>
    <source>
        <strain evidence="9 10">CTT3</strain>
    </source>
</reference>
<dbReference type="RefSeq" id="WP_120169133.1">
    <property type="nucleotide sequence ID" value="NZ_MCIB01000015.1"/>
</dbReference>
<keyword evidence="5" id="KW-0808">Transferase</keyword>
<name>A0A419T2L1_9FIRM</name>
<dbReference type="Gene3D" id="3.40.930.10">
    <property type="entry name" value="Mannitol-specific EII, Chain A"/>
    <property type="match status" value="1"/>
</dbReference>
<comment type="caution">
    <text evidence="9">The sequence shown here is derived from an EMBL/GenBank/DDBJ whole genome shotgun (WGS) entry which is preliminary data.</text>
</comment>
<dbReference type="PROSITE" id="PS51094">
    <property type="entry name" value="PTS_EIIA_TYPE_2"/>
    <property type="match status" value="1"/>
</dbReference>
<dbReference type="InterPro" id="IPR002178">
    <property type="entry name" value="PTS_EIIA_type-2_dom"/>
</dbReference>
<dbReference type="NCBIfam" id="TIGR00848">
    <property type="entry name" value="fruA"/>
    <property type="match status" value="1"/>
</dbReference>
<dbReference type="GO" id="GO:0005737">
    <property type="term" value="C:cytoplasm"/>
    <property type="evidence" value="ECO:0007669"/>
    <property type="project" value="UniProtKB-SubCell"/>
</dbReference>
<feature type="coiled-coil region" evidence="7">
    <location>
        <begin position="11"/>
        <end position="41"/>
    </location>
</feature>
<evidence type="ECO:0000256" key="4">
    <source>
        <dbReference type="ARBA" id="ARBA00022597"/>
    </source>
</evidence>
<dbReference type="GO" id="GO:0008982">
    <property type="term" value="F:protein-N(PI)-phosphohistidine-sugar phosphotransferase activity"/>
    <property type="evidence" value="ECO:0007669"/>
    <property type="project" value="InterPro"/>
</dbReference>
<evidence type="ECO:0000256" key="3">
    <source>
        <dbReference type="ARBA" id="ARBA00022553"/>
    </source>
</evidence>
<protein>
    <submittedName>
        <fullName evidence="9">PTS mannose transporter subunit IIAB</fullName>
    </submittedName>
</protein>
<keyword evidence="2" id="KW-0813">Transport</keyword>
<dbReference type="PROSITE" id="PS00372">
    <property type="entry name" value="PTS_EIIA_TYPE_2_HIS"/>
    <property type="match status" value="1"/>
</dbReference>
<dbReference type="GO" id="GO:0009401">
    <property type="term" value="P:phosphoenolpyruvate-dependent sugar phosphotransferase system"/>
    <property type="evidence" value="ECO:0007669"/>
    <property type="project" value="UniProtKB-KW"/>
</dbReference>
<evidence type="ECO:0000259" key="8">
    <source>
        <dbReference type="PROSITE" id="PS51094"/>
    </source>
</evidence>
<dbReference type="InterPro" id="IPR051541">
    <property type="entry name" value="PTS_SugarTrans_NitroReg"/>
</dbReference>
<keyword evidence="3" id="KW-0597">Phosphoprotein</keyword>